<evidence type="ECO:0000313" key="3">
    <source>
        <dbReference type="Proteomes" id="UP000007754"/>
    </source>
</evidence>
<dbReference type="Ensembl" id="ENSTGUT00000029582.1">
    <property type="protein sequence ID" value="ENSTGUP00000037916.1"/>
    <property type="gene ID" value="ENSTGUG00000021208.1"/>
</dbReference>
<proteinExistence type="predicted"/>
<organism evidence="2 3">
    <name type="scientific">Taeniopygia guttata</name>
    <name type="common">Zebra finch</name>
    <name type="synonym">Poephila guttata</name>
    <dbReference type="NCBI Taxonomy" id="59729"/>
    <lineage>
        <taxon>Eukaryota</taxon>
        <taxon>Metazoa</taxon>
        <taxon>Chordata</taxon>
        <taxon>Craniata</taxon>
        <taxon>Vertebrata</taxon>
        <taxon>Euteleostomi</taxon>
        <taxon>Archelosauria</taxon>
        <taxon>Archosauria</taxon>
        <taxon>Dinosauria</taxon>
        <taxon>Saurischia</taxon>
        <taxon>Theropoda</taxon>
        <taxon>Coelurosauria</taxon>
        <taxon>Aves</taxon>
        <taxon>Neognathae</taxon>
        <taxon>Neoaves</taxon>
        <taxon>Telluraves</taxon>
        <taxon>Australaves</taxon>
        <taxon>Passeriformes</taxon>
        <taxon>Passeroidea</taxon>
        <taxon>Estrildidae</taxon>
        <taxon>Estrildinae</taxon>
        <taxon>Taeniopygia</taxon>
    </lineage>
</organism>
<feature type="region of interest" description="Disordered" evidence="1">
    <location>
        <begin position="1"/>
        <end position="25"/>
    </location>
</feature>
<dbReference type="GeneTree" id="ENSGT01090000263215"/>
<sequence length="86" mass="9418">MLSLSHEGICGMSPSSAPSCRPTMRPSTMPKLSWMTLAKGARQLVVQEALTIFRDLSYFSWLTPITNMGASAEGAEMITRLAPPFR</sequence>
<reference evidence="2 3" key="1">
    <citation type="journal article" date="2010" name="Nature">
        <title>The genome of a songbird.</title>
        <authorList>
            <person name="Warren W.C."/>
            <person name="Clayton D.F."/>
            <person name="Ellegren H."/>
            <person name="Arnold A.P."/>
            <person name="Hillier L.W."/>
            <person name="Kunstner A."/>
            <person name="Searle S."/>
            <person name="White S."/>
            <person name="Vilella A.J."/>
            <person name="Fairley S."/>
            <person name="Heger A."/>
            <person name="Kong L."/>
            <person name="Ponting C.P."/>
            <person name="Jarvis E.D."/>
            <person name="Mello C.V."/>
            <person name="Minx P."/>
            <person name="Lovell P."/>
            <person name="Velho T.A."/>
            <person name="Ferris M."/>
            <person name="Balakrishnan C.N."/>
            <person name="Sinha S."/>
            <person name="Blatti C."/>
            <person name="London S.E."/>
            <person name="Li Y."/>
            <person name="Lin Y.C."/>
            <person name="George J."/>
            <person name="Sweedler J."/>
            <person name="Southey B."/>
            <person name="Gunaratne P."/>
            <person name="Watson M."/>
            <person name="Nam K."/>
            <person name="Backstrom N."/>
            <person name="Smeds L."/>
            <person name="Nabholz B."/>
            <person name="Itoh Y."/>
            <person name="Whitney O."/>
            <person name="Pfenning A.R."/>
            <person name="Howard J."/>
            <person name="Volker M."/>
            <person name="Skinner B.M."/>
            <person name="Griffin D.K."/>
            <person name="Ye L."/>
            <person name="McLaren W.M."/>
            <person name="Flicek P."/>
            <person name="Quesada V."/>
            <person name="Velasco G."/>
            <person name="Lopez-Otin C."/>
            <person name="Puente X.S."/>
            <person name="Olender T."/>
            <person name="Lancet D."/>
            <person name="Smit A.F."/>
            <person name="Hubley R."/>
            <person name="Konkel M.K."/>
            <person name="Walker J.A."/>
            <person name="Batzer M.A."/>
            <person name="Gu W."/>
            <person name="Pollock D.D."/>
            <person name="Chen L."/>
            <person name="Cheng Z."/>
            <person name="Eichler E.E."/>
            <person name="Stapley J."/>
            <person name="Slate J."/>
            <person name="Ekblom R."/>
            <person name="Birkhead T."/>
            <person name="Burke T."/>
            <person name="Burt D."/>
            <person name="Scharff C."/>
            <person name="Adam I."/>
            <person name="Richard H."/>
            <person name="Sultan M."/>
            <person name="Soldatov A."/>
            <person name="Lehrach H."/>
            <person name="Edwards S.V."/>
            <person name="Yang S.P."/>
            <person name="Li X."/>
            <person name="Graves T."/>
            <person name="Fulton L."/>
            <person name="Nelson J."/>
            <person name="Chinwalla A."/>
            <person name="Hou S."/>
            <person name="Mardis E.R."/>
            <person name="Wilson R.K."/>
        </authorList>
    </citation>
    <scope>NUCLEOTIDE SEQUENCE [LARGE SCALE GENOMIC DNA]</scope>
</reference>
<evidence type="ECO:0000256" key="1">
    <source>
        <dbReference type="SAM" id="MobiDB-lite"/>
    </source>
</evidence>
<dbReference type="Proteomes" id="UP000007754">
    <property type="component" value="Chromosome 1"/>
</dbReference>
<dbReference type="InParanoid" id="A0A674HQ86"/>
<name>A0A674HQ86_TAEGU</name>
<evidence type="ECO:0000313" key="2">
    <source>
        <dbReference type="Ensembl" id="ENSTGUP00000037916.1"/>
    </source>
</evidence>
<dbReference type="OMA" id="SHEGICG"/>
<protein>
    <submittedName>
        <fullName evidence="2">Uncharacterized protein</fullName>
    </submittedName>
</protein>
<reference evidence="2" key="2">
    <citation type="submission" date="2025-08" db="UniProtKB">
        <authorList>
            <consortium name="Ensembl"/>
        </authorList>
    </citation>
    <scope>IDENTIFICATION</scope>
</reference>
<dbReference type="AlphaFoldDB" id="A0A674HQ86"/>
<reference evidence="2" key="3">
    <citation type="submission" date="2025-09" db="UniProtKB">
        <authorList>
            <consortium name="Ensembl"/>
        </authorList>
    </citation>
    <scope>IDENTIFICATION</scope>
</reference>
<accession>A0A674HQ86</accession>
<keyword evidence="3" id="KW-1185">Reference proteome</keyword>